<evidence type="ECO:0000313" key="2">
    <source>
        <dbReference type="Proteomes" id="UP000619265"/>
    </source>
</evidence>
<dbReference type="AlphaFoldDB" id="A0A833TGI0"/>
<comment type="caution">
    <text evidence="1">The sequence shown here is derived from an EMBL/GenBank/DDBJ whole genome shotgun (WGS) entry which is preliminary data.</text>
</comment>
<dbReference type="Gramene" id="Jr13_03870_p1">
    <property type="protein sequence ID" value="cds.Jr13_03870_p1"/>
    <property type="gene ID" value="Jr13_03870"/>
</dbReference>
<sequence length="155" mass="15036">MGLITPFITFPLKKQRFQKSKAAAANTPTPRDPANPTLLKPALFSAGPGASEGVAAIDAGGLAEASGETGEGDGGEVTTVGDGALVGGVFTGDGADAGVVAAGDCTGAMTFVGGLASGDFEGDGAGGCAMVEATENATSTAINEGMLKRAITEKI</sequence>
<protein>
    <submittedName>
        <fullName evidence="1">Uncharacterized protein</fullName>
    </submittedName>
</protein>
<evidence type="ECO:0000313" key="1">
    <source>
        <dbReference type="EMBL" id="KAF5448460.1"/>
    </source>
</evidence>
<dbReference type="EMBL" id="LIHL02000013">
    <property type="protein sequence ID" value="KAF5448460.1"/>
    <property type="molecule type" value="Genomic_DNA"/>
</dbReference>
<reference evidence="1" key="2">
    <citation type="submission" date="2020-03" db="EMBL/GenBank/DDBJ databases">
        <title>Walnut 2.0.</title>
        <authorList>
            <person name="Marrano A."/>
            <person name="Britton M."/>
            <person name="Zimin A.V."/>
            <person name="Zaini P.A."/>
            <person name="Workman R."/>
            <person name="Puiu D."/>
            <person name="Bianco L."/>
            <person name="Allen B.J."/>
            <person name="Troggio M."/>
            <person name="Leslie C.A."/>
            <person name="Timp W."/>
            <person name="Dendekar A."/>
            <person name="Salzberg S.L."/>
            <person name="Neale D.B."/>
        </authorList>
    </citation>
    <scope>NUCLEOTIDE SEQUENCE</scope>
    <source>
        <tissue evidence="1">Leaves</tissue>
    </source>
</reference>
<dbReference type="Proteomes" id="UP000619265">
    <property type="component" value="Unassembled WGS sequence"/>
</dbReference>
<organism evidence="1 2">
    <name type="scientific">Juglans regia</name>
    <name type="common">English walnut</name>
    <dbReference type="NCBI Taxonomy" id="51240"/>
    <lineage>
        <taxon>Eukaryota</taxon>
        <taxon>Viridiplantae</taxon>
        <taxon>Streptophyta</taxon>
        <taxon>Embryophyta</taxon>
        <taxon>Tracheophyta</taxon>
        <taxon>Spermatophyta</taxon>
        <taxon>Magnoliopsida</taxon>
        <taxon>eudicotyledons</taxon>
        <taxon>Gunneridae</taxon>
        <taxon>Pentapetalae</taxon>
        <taxon>rosids</taxon>
        <taxon>fabids</taxon>
        <taxon>Fagales</taxon>
        <taxon>Juglandaceae</taxon>
        <taxon>Juglans</taxon>
    </lineage>
</organism>
<gene>
    <name evidence="1" type="ORF">F2P56_028995</name>
</gene>
<name>A0A833TGI0_JUGRE</name>
<proteinExistence type="predicted"/>
<accession>A0A833TGI0</accession>
<reference evidence="1" key="1">
    <citation type="submission" date="2015-10" db="EMBL/GenBank/DDBJ databases">
        <authorList>
            <person name="Martinez-Garcia P.J."/>
            <person name="Crepeau M.W."/>
            <person name="Puiu D."/>
            <person name="Gonzalez-Ibeas D."/>
            <person name="Whalen J."/>
            <person name="Stevens K."/>
            <person name="Paul R."/>
            <person name="Butterfield T."/>
            <person name="Britton M."/>
            <person name="Reagan R."/>
            <person name="Chakraborty S."/>
            <person name="Walawage S.L."/>
            <person name="Vasquez-Gross H.A."/>
            <person name="Cardeno C."/>
            <person name="Famula R."/>
            <person name="Pratt K."/>
            <person name="Kuruganti S."/>
            <person name="Aradhya M.K."/>
            <person name="Leslie C.A."/>
            <person name="Dandekar A.M."/>
            <person name="Salzberg S.L."/>
            <person name="Wegrzyn J.L."/>
            <person name="Langley C.H."/>
            <person name="Neale D.B."/>
        </authorList>
    </citation>
    <scope>NUCLEOTIDE SEQUENCE</scope>
    <source>
        <tissue evidence="1">Leaves</tissue>
    </source>
</reference>